<dbReference type="AlphaFoldDB" id="A0A2T3N1J3"/>
<dbReference type="EMBL" id="PYMC01000003">
    <property type="protein sequence ID" value="PSW06163.1"/>
    <property type="molecule type" value="Genomic_DNA"/>
</dbReference>
<organism evidence="1 2">
    <name type="scientific">Photobacterium lipolyticum</name>
    <dbReference type="NCBI Taxonomy" id="266810"/>
    <lineage>
        <taxon>Bacteria</taxon>
        <taxon>Pseudomonadati</taxon>
        <taxon>Pseudomonadota</taxon>
        <taxon>Gammaproteobacteria</taxon>
        <taxon>Vibrionales</taxon>
        <taxon>Vibrionaceae</taxon>
        <taxon>Photobacterium</taxon>
    </lineage>
</organism>
<reference evidence="1 2" key="1">
    <citation type="submission" date="2018-03" db="EMBL/GenBank/DDBJ databases">
        <title>Whole genome sequencing of Histamine producing bacteria.</title>
        <authorList>
            <person name="Butler K."/>
        </authorList>
    </citation>
    <scope>NUCLEOTIDE SEQUENCE [LARGE SCALE GENOMIC DNA]</scope>
    <source>
        <strain evidence="1 2">DSM 16190</strain>
    </source>
</reference>
<proteinExistence type="predicted"/>
<sequence length="140" mass="16066">MIATLLTGCTAQVNSVDALKMYSDKFGECQRLLHSNVDIPPPNLWFEALSNEDKLNVLGYLFQRNNKNCIEKETHIIYKSFTNDGNEEILDLFISDLPAMESMAKKRVSHLNQTELNKLQESYNKPFDLREVAKTLNLLN</sequence>
<gene>
    <name evidence="1" type="ORF">C9I89_06545</name>
</gene>
<name>A0A2T3N1J3_9GAMM</name>
<keyword evidence="2" id="KW-1185">Reference proteome</keyword>
<evidence type="ECO:0000313" key="1">
    <source>
        <dbReference type="EMBL" id="PSW06163.1"/>
    </source>
</evidence>
<dbReference type="Proteomes" id="UP000240904">
    <property type="component" value="Unassembled WGS sequence"/>
</dbReference>
<evidence type="ECO:0000313" key="2">
    <source>
        <dbReference type="Proteomes" id="UP000240904"/>
    </source>
</evidence>
<protein>
    <submittedName>
        <fullName evidence="1">Uncharacterized protein</fullName>
    </submittedName>
</protein>
<accession>A0A2T3N1J3</accession>
<comment type="caution">
    <text evidence="1">The sequence shown here is derived from an EMBL/GenBank/DDBJ whole genome shotgun (WGS) entry which is preliminary data.</text>
</comment>